<dbReference type="Proteomes" id="UP000465622">
    <property type="component" value="Chromosome"/>
</dbReference>
<protein>
    <recommendedName>
        <fullName evidence="3">TIGR02391 family protein</fullName>
    </recommendedName>
</protein>
<evidence type="ECO:0000313" key="2">
    <source>
        <dbReference type="Proteomes" id="UP000465622"/>
    </source>
</evidence>
<accession>A0ABM7I661</accession>
<organism evidence="1 2">
    <name type="scientific">Mycolicibacterium mageritense</name>
    <name type="common">Mycobacterium mageritense</name>
    <dbReference type="NCBI Taxonomy" id="53462"/>
    <lineage>
        <taxon>Bacteria</taxon>
        <taxon>Bacillati</taxon>
        <taxon>Actinomycetota</taxon>
        <taxon>Actinomycetes</taxon>
        <taxon>Mycobacteriales</taxon>
        <taxon>Mycobacteriaceae</taxon>
        <taxon>Mycolicibacterium</taxon>
    </lineage>
</organism>
<keyword evidence="2" id="KW-1185">Reference proteome</keyword>
<evidence type="ECO:0000313" key="1">
    <source>
        <dbReference type="EMBL" id="BBX38439.1"/>
    </source>
</evidence>
<reference evidence="1 2" key="1">
    <citation type="journal article" date="2019" name="Emerg. Microbes Infect.">
        <title>Comprehensive subspecies identification of 175 nontuberculous mycobacteria species based on 7547 genomic profiles.</title>
        <authorList>
            <person name="Matsumoto Y."/>
            <person name="Kinjo T."/>
            <person name="Motooka D."/>
            <person name="Nabeya D."/>
            <person name="Jung N."/>
            <person name="Uechi K."/>
            <person name="Horii T."/>
            <person name="Iida T."/>
            <person name="Fujita J."/>
            <person name="Nakamura S."/>
        </authorList>
    </citation>
    <scope>NUCLEOTIDE SEQUENCE [LARGE SCALE GENOMIC DNA]</scope>
    <source>
        <strain evidence="1 2">JCM 12375</strain>
    </source>
</reference>
<name>A0ABM7I661_MYCME</name>
<gene>
    <name evidence="1" type="ORF">MMAGJ_77210</name>
</gene>
<dbReference type="RefSeq" id="WP_036442533.1">
    <property type="nucleotide sequence ID" value="NZ_AP022567.1"/>
</dbReference>
<evidence type="ECO:0008006" key="3">
    <source>
        <dbReference type="Google" id="ProtNLM"/>
    </source>
</evidence>
<dbReference type="EMBL" id="AP022567">
    <property type="protein sequence ID" value="BBX38439.1"/>
    <property type="molecule type" value="Genomic_DNA"/>
</dbReference>
<proteinExistence type="predicted"/>
<sequence>MTTTDDQWAPLELGEEEVEVFTALREDVPDYLYRSLWTWIFDRFSTSGSTQMTRIFNPRLARECERVLKISIADSGPYADESFHAVQNAVRGPDLLTWRLVDFLASQLYRRNGAIDELGKILVQSGAAWDIGDRQGKSGLVRRVPQGVKAAAEAAFQKPNAGKRLAIAWEDAFGVNPNPSKAYWFAVKAVEDASAPVVIPNDPGPTLGKVISRMEQGGQFNLPHLREDPRAATHEVLIGMMRMLWVGQYDRHGGLPQSPLPDDVTQKEAESAVLLAVNLVGWFESGHVQQ</sequence>